<dbReference type="Proteomes" id="UP000815325">
    <property type="component" value="Unassembled WGS sequence"/>
</dbReference>
<organism evidence="2 3">
    <name type="scientific">Dunaliella salina</name>
    <name type="common">Green alga</name>
    <name type="synonym">Protococcus salinus</name>
    <dbReference type="NCBI Taxonomy" id="3046"/>
    <lineage>
        <taxon>Eukaryota</taxon>
        <taxon>Viridiplantae</taxon>
        <taxon>Chlorophyta</taxon>
        <taxon>core chlorophytes</taxon>
        <taxon>Chlorophyceae</taxon>
        <taxon>CS clade</taxon>
        <taxon>Chlamydomonadales</taxon>
        <taxon>Dunaliellaceae</taxon>
        <taxon>Dunaliella</taxon>
    </lineage>
</organism>
<evidence type="ECO:0000256" key="1">
    <source>
        <dbReference type="SAM" id="MobiDB-lite"/>
    </source>
</evidence>
<feature type="region of interest" description="Disordered" evidence="1">
    <location>
        <begin position="1"/>
        <end position="42"/>
    </location>
</feature>
<keyword evidence="3" id="KW-1185">Reference proteome</keyword>
<dbReference type="EMBL" id="MU069626">
    <property type="protein sequence ID" value="KAF5837164.1"/>
    <property type="molecule type" value="Genomic_DNA"/>
</dbReference>
<name>A0ABQ7GRE0_DUNSA</name>
<sequence length="198" mass="21765">MRPNSMPGSNRQGGQQLVPPGGRQPRPPVRSTTLDVNGVPLNSPEAVPLTAATDAINDWGAGWGDDWDPEDELDEEMMERLAEEAEAQFRKRNANRDGFRDKWITPLLDLQAVAGAVDPDQERTEDLLQGEALANKDESQTAIRYAVQLVVLPLVTGFVVSRALADPVLSFTLQNNAEAFAMTDRQKVRCTDMHDDGV</sequence>
<evidence type="ECO:0000313" key="2">
    <source>
        <dbReference type="EMBL" id="KAF5837164.1"/>
    </source>
</evidence>
<proteinExistence type="predicted"/>
<feature type="compositionally biased region" description="Low complexity" evidence="1">
    <location>
        <begin position="12"/>
        <end position="24"/>
    </location>
</feature>
<reference evidence="2" key="1">
    <citation type="submission" date="2017-08" db="EMBL/GenBank/DDBJ databases">
        <authorList>
            <person name="Polle J.E."/>
            <person name="Barry K."/>
            <person name="Cushman J."/>
            <person name="Schmutz J."/>
            <person name="Tran D."/>
            <person name="Hathwaick L.T."/>
            <person name="Yim W.C."/>
            <person name="Jenkins J."/>
            <person name="Mckie-Krisberg Z.M."/>
            <person name="Prochnik S."/>
            <person name="Lindquist E."/>
            <person name="Dockter R.B."/>
            <person name="Adam C."/>
            <person name="Molina H."/>
            <person name="Bunkerborg J."/>
            <person name="Jin E."/>
            <person name="Buchheim M."/>
            <person name="Magnuson J."/>
        </authorList>
    </citation>
    <scope>NUCLEOTIDE SEQUENCE</scope>
    <source>
        <strain evidence="2">CCAP 19/18</strain>
    </source>
</reference>
<feature type="compositionally biased region" description="Polar residues" evidence="1">
    <location>
        <begin position="1"/>
        <end position="10"/>
    </location>
</feature>
<comment type="caution">
    <text evidence="2">The sequence shown here is derived from an EMBL/GenBank/DDBJ whole genome shotgun (WGS) entry which is preliminary data.</text>
</comment>
<accession>A0ABQ7GRE0</accession>
<gene>
    <name evidence="2" type="ORF">DUNSADRAFT_4785</name>
</gene>
<protein>
    <submittedName>
        <fullName evidence="2">Uncharacterized protein</fullName>
    </submittedName>
</protein>
<evidence type="ECO:0000313" key="3">
    <source>
        <dbReference type="Proteomes" id="UP000815325"/>
    </source>
</evidence>